<feature type="chain" id="PRO_5046257396" description="Cytochrome c domain-containing protein" evidence="1">
    <location>
        <begin position="23"/>
        <end position="579"/>
    </location>
</feature>
<proteinExistence type="predicted"/>
<accession>A0ABP9FBK4</accession>
<organism evidence="2 3">
    <name type="scientific">Ferrimonas pelagia</name>
    <dbReference type="NCBI Taxonomy" id="1177826"/>
    <lineage>
        <taxon>Bacteria</taxon>
        <taxon>Pseudomonadati</taxon>
        <taxon>Pseudomonadota</taxon>
        <taxon>Gammaproteobacteria</taxon>
        <taxon>Alteromonadales</taxon>
        <taxon>Ferrimonadaceae</taxon>
        <taxon>Ferrimonas</taxon>
    </lineage>
</organism>
<gene>
    <name evidence="2" type="ORF">GCM10023333_32800</name>
</gene>
<comment type="caution">
    <text evidence="2">The sequence shown here is derived from an EMBL/GenBank/DDBJ whole genome shotgun (WGS) entry which is preliminary data.</text>
</comment>
<protein>
    <recommendedName>
        <fullName evidence="4">Cytochrome c domain-containing protein</fullName>
    </recommendedName>
</protein>
<evidence type="ECO:0008006" key="4">
    <source>
        <dbReference type="Google" id="ProtNLM"/>
    </source>
</evidence>
<keyword evidence="3" id="KW-1185">Reference proteome</keyword>
<dbReference type="RefSeq" id="WP_345336540.1">
    <property type="nucleotide sequence ID" value="NZ_BAABJZ010000097.1"/>
</dbReference>
<evidence type="ECO:0000313" key="3">
    <source>
        <dbReference type="Proteomes" id="UP001499988"/>
    </source>
</evidence>
<evidence type="ECO:0000313" key="2">
    <source>
        <dbReference type="EMBL" id="GAA4896926.1"/>
    </source>
</evidence>
<feature type="signal peptide" evidence="1">
    <location>
        <begin position="1"/>
        <end position="22"/>
    </location>
</feature>
<dbReference type="Proteomes" id="UP001499988">
    <property type="component" value="Unassembled WGS sequence"/>
</dbReference>
<evidence type="ECO:0000256" key="1">
    <source>
        <dbReference type="SAM" id="SignalP"/>
    </source>
</evidence>
<reference evidence="3" key="1">
    <citation type="journal article" date="2019" name="Int. J. Syst. Evol. Microbiol.">
        <title>The Global Catalogue of Microorganisms (GCM) 10K type strain sequencing project: providing services to taxonomists for standard genome sequencing and annotation.</title>
        <authorList>
            <consortium name="The Broad Institute Genomics Platform"/>
            <consortium name="The Broad Institute Genome Sequencing Center for Infectious Disease"/>
            <person name="Wu L."/>
            <person name="Ma J."/>
        </authorList>
    </citation>
    <scope>NUCLEOTIDE SEQUENCE [LARGE SCALE GENOMIC DNA]</scope>
    <source>
        <strain evidence="3">JCM 18401</strain>
    </source>
</reference>
<keyword evidence="1" id="KW-0732">Signal</keyword>
<name>A0ABP9FBK4_9GAMM</name>
<sequence length="579" mass="65626">MKNLLILYIVLMVSVCSHASNADRVDHLWFETSLQDKSFSNFSEIIELLRAEYEKQYNSKANILRVANDGRSLESQFDSAKHLRQAVSFSNLPSKDSKIKISKLYIGYTPNSEQIEALVYSDELERYVAKVITGVAPNKVAKAKHVNEAVCMTCHQNAMAPIFPKFPWTTTDSPSFSTFFRKSVDEKATLEKENKNLYDYVHGTNGPQSMETKYPTSVTRFDLDVRLSNRGYAVKKVCNQICQNDVECQKLVFYLTQFGEAGGEDHKSKLLARVTENYPKHGFAYPSSSISAYLPQQDLLTVTTNALPRSIIEQRTVNSHITVDDIEKINQDPNYITFLPFTANGSIIFTRMATQENITGGIRNQLGSNGDIIFNSGNPANKRPLIRKLTPEEAINEIERFGIHNCYDDFSSQMSKQELQDLLFSSDQLDAALLEKKPSLRNQKIKQVLSPTSGSDINKIENQELATIERIKDPIIVDYSSFERAAIKEKQVMQKLITFCGRCHIDTKPIQLPLDDLDAMRTYEVKSPHFTTSDGSAIARRIKLHEMPPSSSHEYETLSDEDRQLLIKALEKDDNRDAL</sequence>
<dbReference type="EMBL" id="BAABJZ010000097">
    <property type="protein sequence ID" value="GAA4896926.1"/>
    <property type="molecule type" value="Genomic_DNA"/>
</dbReference>